<dbReference type="AlphaFoldDB" id="A0A813MR70"/>
<evidence type="ECO:0000313" key="5">
    <source>
        <dbReference type="Proteomes" id="UP000663879"/>
    </source>
</evidence>
<reference evidence="4" key="1">
    <citation type="submission" date="2021-02" db="EMBL/GenBank/DDBJ databases">
        <authorList>
            <person name="Nowell W R."/>
        </authorList>
    </citation>
    <scope>NUCLEOTIDE SEQUENCE</scope>
    <source>
        <strain evidence="4">Ploen Becks lab</strain>
    </source>
</reference>
<keyword evidence="2" id="KW-0812">Transmembrane</keyword>
<proteinExistence type="predicted"/>
<dbReference type="CDD" id="cd04301">
    <property type="entry name" value="NAT_SF"/>
    <property type="match status" value="1"/>
</dbReference>
<dbReference type="InterPro" id="IPR016181">
    <property type="entry name" value="Acyl_CoA_acyltransferase"/>
</dbReference>
<dbReference type="Gene3D" id="3.40.630.30">
    <property type="match status" value="1"/>
</dbReference>
<dbReference type="GO" id="GO:0008080">
    <property type="term" value="F:N-acetyltransferase activity"/>
    <property type="evidence" value="ECO:0007669"/>
    <property type="project" value="InterPro"/>
</dbReference>
<keyword evidence="1" id="KW-0808">Transferase</keyword>
<evidence type="ECO:0000313" key="4">
    <source>
        <dbReference type="EMBL" id="CAF0724862.1"/>
    </source>
</evidence>
<dbReference type="PANTHER" id="PTHR13947">
    <property type="entry name" value="GNAT FAMILY N-ACETYLTRANSFERASE"/>
    <property type="match status" value="1"/>
</dbReference>
<feature type="domain" description="N-acetyltransferase" evidence="3">
    <location>
        <begin position="98"/>
        <end position="249"/>
    </location>
</feature>
<keyword evidence="2" id="KW-0472">Membrane</keyword>
<dbReference type="InterPro" id="IPR050769">
    <property type="entry name" value="NAT_camello-type"/>
</dbReference>
<accession>A0A813MR70</accession>
<dbReference type="EMBL" id="CAJNOC010000190">
    <property type="protein sequence ID" value="CAF0724862.1"/>
    <property type="molecule type" value="Genomic_DNA"/>
</dbReference>
<dbReference type="PANTHER" id="PTHR13947:SF37">
    <property type="entry name" value="LD18367P"/>
    <property type="match status" value="1"/>
</dbReference>
<dbReference type="OrthoDB" id="9985577at2759"/>
<sequence length="249" mass="28878">MANSEFKYEIRRTFFDNHETLKCVQNLFMSSYSKLLKHIICISIRHVFTQLSNFLFLILLVIVTSVLNEFFLHYTIWQVVLLSAIFFGICTILYIIFYMYQSWTSWFDEIINESDLCYKNANKVYSKEKNAFFVAVTPENKIIGCAGILLDEEKNIFTDPIVSILDENEALLIRVITLPEYQGKGIAKLCVSACIDFAKQNNINTIQLVSTNRQNAAVKLYEGIGFVNIRNELFNKFLDYSTVLMELNL</sequence>
<dbReference type="Pfam" id="PF00583">
    <property type="entry name" value="Acetyltransf_1"/>
    <property type="match status" value="1"/>
</dbReference>
<evidence type="ECO:0000256" key="1">
    <source>
        <dbReference type="ARBA" id="ARBA00022679"/>
    </source>
</evidence>
<keyword evidence="2" id="KW-1133">Transmembrane helix</keyword>
<protein>
    <recommendedName>
        <fullName evidence="3">N-acetyltransferase domain-containing protein</fullName>
    </recommendedName>
</protein>
<evidence type="ECO:0000256" key="2">
    <source>
        <dbReference type="SAM" id="Phobius"/>
    </source>
</evidence>
<organism evidence="4 5">
    <name type="scientific">Brachionus calyciflorus</name>
    <dbReference type="NCBI Taxonomy" id="104777"/>
    <lineage>
        <taxon>Eukaryota</taxon>
        <taxon>Metazoa</taxon>
        <taxon>Spiralia</taxon>
        <taxon>Gnathifera</taxon>
        <taxon>Rotifera</taxon>
        <taxon>Eurotatoria</taxon>
        <taxon>Monogononta</taxon>
        <taxon>Pseudotrocha</taxon>
        <taxon>Ploima</taxon>
        <taxon>Brachionidae</taxon>
        <taxon>Brachionus</taxon>
    </lineage>
</organism>
<keyword evidence="5" id="KW-1185">Reference proteome</keyword>
<dbReference type="SUPFAM" id="SSF55729">
    <property type="entry name" value="Acyl-CoA N-acyltransferases (Nat)"/>
    <property type="match status" value="1"/>
</dbReference>
<dbReference type="Proteomes" id="UP000663879">
    <property type="component" value="Unassembled WGS sequence"/>
</dbReference>
<feature type="transmembrane region" description="Helical" evidence="2">
    <location>
        <begin position="54"/>
        <end position="74"/>
    </location>
</feature>
<dbReference type="PROSITE" id="PS51186">
    <property type="entry name" value="GNAT"/>
    <property type="match status" value="1"/>
</dbReference>
<gene>
    <name evidence="4" type="ORF">OXX778_LOCUS2447</name>
</gene>
<comment type="caution">
    <text evidence="4">The sequence shown here is derived from an EMBL/GenBank/DDBJ whole genome shotgun (WGS) entry which is preliminary data.</text>
</comment>
<feature type="transmembrane region" description="Helical" evidence="2">
    <location>
        <begin position="80"/>
        <end position="100"/>
    </location>
</feature>
<name>A0A813MR70_9BILA</name>
<dbReference type="InterPro" id="IPR000182">
    <property type="entry name" value="GNAT_dom"/>
</dbReference>
<evidence type="ECO:0000259" key="3">
    <source>
        <dbReference type="PROSITE" id="PS51186"/>
    </source>
</evidence>